<feature type="domain" description="HTH myb-type" evidence="6">
    <location>
        <begin position="638"/>
        <end position="691"/>
    </location>
</feature>
<feature type="domain" description="HTH myb-type" evidence="6">
    <location>
        <begin position="777"/>
        <end position="806"/>
    </location>
</feature>
<protein>
    <recommendedName>
        <fullName evidence="9">DNA-binding protein REB1</fullName>
    </recommendedName>
</protein>
<feature type="region of interest" description="Disordered" evidence="4">
    <location>
        <begin position="73"/>
        <end position="97"/>
    </location>
</feature>
<feature type="compositionally biased region" description="Basic and acidic residues" evidence="4">
    <location>
        <begin position="368"/>
        <end position="385"/>
    </location>
</feature>
<dbReference type="OrthoDB" id="39591at2759"/>
<dbReference type="InterPro" id="IPR051651">
    <property type="entry name" value="DMTF1_DNA-bind_reg"/>
</dbReference>
<dbReference type="Gene3D" id="1.10.10.60">
    <property type="entry name" value="Homeodomain-like"/>
    <property type="match status" value="2"/>
</dbReference>
<feature type="compositionally biased region" description="Low complexity" evidence="4">
    <location>
        <begin position="426"/>
        <end position="439"/>
    </location>
</feature>
<dbReference type="GO" id="GO:0003700">
    <property type="term" value="F:DNA-binding transcription factor activity"/>
    <property type="evidence" value="ECO:0007669"/>
    <property type="project" value="TreeGrafter"/>
</dbReference>
<dbReference type="PANTHER" id="PTHR46380">
    <property type="entry name" value="CYCLIN-D-BINDING MYB-LIKE TRANSCRIPTION FACTOR 1"/>
    <property type="match status" value="1"/>
</dbReference>
<feature type="compositionally biased region" description="Low complexity" evidence="4">
    <location>
        <begin position="516"/>
        <end position="528"/>
    </location>
</feature>
<comment type="subcellular location">
    <subcellularLocation>
        <location evidence="1">Nucleus</location>
    </subcellularLocation>
</comment>
<dbReference type="InterPro" id="IPR001005">
    <property type="entry name" value="SANT/Myb"/>
</dbReference>
<dbReference type="AlphaFoldDB" id="A0A1E3NRW5"/>
<feature type="region of interest" description="Disordered" evidence="4">
    <location>
        <begin position="368"/>
        <end position="387"/>
    </location>
</feature>
<dbReference type="PROSITE" id="PS51294">
    <property type="entry name" value="HTH_MYB"/>
    <property type="match status" value="2"/>
</dbReference>
<dbReference type="SMART" id="SM00717">
    <property type="entry name" value="SANT"/>
    <property type="match status" value="3"/>
</dbReference>
<dbReference type="GO" id="GO:0000976">
    <property type="term" value="F:transcription cis-regulatory region binding"/>
    <property type="evidence" value="ECO:0007669"/>
    <property type="project" value="TreeGrafter"/>
</dbReference>
<dbReference type="InterPro" id="IPR017930">
    <property type="entry name" value="Myb_dom"/>
</dbReference>
<feature type="compositionally biased region" description="Basic residues" evidence="4">
    <location>
        <begin position="231"/>
        <end position="244"/>
    </location>
</feature>
<feature type="domain" description="Myb-like" evidence="5">
    <location>
        <begin position="642"/>
        <end position="687"/>
    </location>
</feature>
<feature type="compositionally biased region" description="Basic and acidic residues" evidence="4">
    <location>
        <begin position="7"/>
        <end position="21"/>
    </location>
</feature>
<dbReference type="Pfam" id="PF00249">
    <property type="entry name" value="Myb_DNA-binding"/>
    <property type="match status" value="1"/>
</dbReference>
<dbReference type="STRING" id="763406.A0A1E3NRW5"/>
<dbReference type="InterPro" id="IPR009057">
    <property type="entry name" value="Homeodomain-like_sf"/>
</dbReference>
<feature type="region of interest" description="Disordered" evidence="4">
    <location>
        <begin position="516"/>
        <end position="541"/>
    </location>
</feature>
<dbReference type="RefSeq" id="XP_019019958.1">
    <property type="nucleotide sequence ID" value="XM_019160346.1"/>
</dbReference>
<feature type="region of interest" description="Disordered" evidence="4">
    <location>
        <begin position="732"/>
        <end position="771"/>
    </location>
</feature>
<dbReference type="CDD" id="cd00167">
    <property type="entry name" value="SANT"/>
    <property type="match status" value="2"/>
</dbReference>
<feature type="compositionally biased region" description="Basic and acidic residues" evidence="4">
    <location>
        <begin position="245"/>
        <end position="263"/>
    </location>
</feature>
<evidence type="ECO:0000256" key="3">
    <source>
        <dbReference type="ARBA" id="ARBA00023242"/>
    </source>
</evidence>
<dbReference type="SUPFAM" id="SSF46689">
    <property type="entry name" value="Homeodomain-like"/>
    <property type="match status" value="2"/>
</dbReference>
<feature type="compositionally biased region" description="Polar residues" evidence="4">
    <location>
        <begin position="862"/>
        <end position="873"/>
    </location>
</feature>
<evidence type="ECO:0000256" key="4">
    <source>
        <dbReference type="SAM" id="MobiDB-lite"/>
    </source>
</evidence>
<evidence type="ECO:0000259" key="5">
    <source>
        <dbReference type="PROSITE" id="PS50090"/>
    </source>
</evidence>
<dbReference type="PROSITE" id="PS50090">
    <property type="entry name" value="MYB_LIKE"/>
    <property type="match status" value="2"/>
</dbReference>
<feature type="region of interest" description="Disordered" evidence="4">
    <location>
        <begin position="862"/>
        <end position="903"/>
    </location>
</feature>
<name>A0A1E3NRW5_9ASCO</name>
<feature type="region of interest" description="Disordered" evidence="4">
    <location>
        <begin position="411"/>
        <end position="439"/>
    </location>
</feature>
<accession>A0A1E3NRW5</accession>
<evidence type="ECO:0008006" key="9">
    <source>
        <dbReference type="Google" id="ProtNLM"/>
    </source>
</evidence>
<evidence type="ECO:0000256" key="1">
    <source>
        <dbReference type="ARBA" id="ARBA00004123"/>
    </source>
</evidence>
<organism evidence="7 8">
    <name type="scientific">Pichia membranifaciens NRRL Y-2026</name>
    <dbReference type="NCBI Taxonomy" id="763406"/>
    <lineage>
        <taxon>Eukaryota</taxon>
        <taxon>Fungi</taxon>
        <taxon>Dikarya</taxon>
        <taxon>Ascomycota</taxon>
        <taxon>Saccharomycotina</taxon>
        <taxon>Pichiomycetes</taxon>
        <taxon>Pichiales</taxon>
        <taxon>Pichiaceae</taxon>
        <taxon>Pichia</taxon>
    </lineage>
</organism>
<reference evidence="7 8" key="1">
    <citation type="journal article" date="2016" name="Proc. Natl. Acad. Sci. U.S.A.">
        <title>Comparative genomics of biotechnologically important yeasts.</title>
        <authorList>
            <person name="Riley R."/>
            <person name="Haridas S."/>
            <person name="Wolfe K.H."/>
            <person name="Lopes M.R."/>
            <person name="Hittinger C.T."/>
            <person name="Goeker M."/>
            <person name="Salamov A.A."/>
            <person name="Wisecaver J.H."/>
            <person name="Long T.M."/>
            <person name="Calvey C.H."/>
            <person name="Aerts A.L."/>
            <person name="Barry K.W."/>
            <person name="Choi C."/>
            <person name="Clum A."/>
            <person name="Coughlan A.Y."/>
            <person name="Deshpande S."/>
            <person name="Douglass A.P."/>
            <person name="Hanson S.J."/>
            <person name="Klenk H.-P."/>
            <person name="LaButti K.M."/>
            <person name="Lapidus A."/>
            <person name="Lindquist E.A."/>
            <person name="Lipzen A.M."/>
            <person name="Meier-Kolthoff J.P."/>
            <person name="Ohm R.A."/>
            <person name="Otillar R.P."/>
            <person name="Pangilinan J.L."/>
            <person name="Peng Y."/>
            <person name="Rokas A."/>
            <person name="Rosa C.A."/>
            <person name="Scheuner C."/>
            <person name="Sibirny A.A."/>
            <person name="Slot J.C."/>
            <person name="Stielow J.B."/>
            <person name="Sun H."/>
            <person name="Kurtzman C.P."/>
            <person name="Blackwell M."/>
            <person name="Grigoriev I.V."/>
            <person name="Jeffries T.W."/>
        </authorList>
    </citation>
    <scope>NUCLEOTIDE SEQUENCE [LARGE SCALE GENOMIC DNA]</scope>
    <source>
        <strain evidence="7 8">NRRL Y-2026</strain>
    </source>
</reference>
<dbReference type="GO" id="GO:0005634">
    <property type="term" value="C:nucleus"/>
    <property type="evidence" value="ECO:0007669"/>
    <property type="project" value="UniProtKB-SubCell"/>
</dbReference>
<evidence type="ECO:0000313" key="7">
    <source>
        <dbReference type="EMBL" id="ODQ48845.1"/>
    </source>
</evidence>
<dbReference type="EMBL" id="KV454001">
    <property type="protein sequence ID" value="ODQ48845.1"/>
    <property type="molecule type" value="Genomic_DNA"/>
</dbReference>
<feature type="region of interest" description="Disordered" evidence="4">
    <location>
        <begin position="224"/>
        <end position="263"/>
    </location>
</feature>
<evidence type="ECO:0000313" key="8">
    <source>
        <dbReference type="Proteomes" id="UP000094455"/>
    </source>
</evidence>
<proteinExistence type="predicted"/>
<keyword evidence="2" id="KW-0238">DNA-binding</keyword>
<keyword evidence="8" id="KW-1185">Reference proteome</keyword>
<gene>
    <name evidence="7" type="ORF">PICMEDRAFT_14379</name>
</gene>
<dbReference type="Proteomes" id="UP000094455">
    <property type="component" value="Unassembled WGS sequence"/>
</dbReference>
<keyword evidence="3" id="KW-0539">Nucleus</keyword>
<dbReference type="GeneID" id="30177033"/>
<feature type="domain" description="Myb-like" evidence="5">
    <location>
        <begin position="760"/>
        <end position="802"/>
    </location>
</feature>
<evidence type="ECO:0000256" key="2">
    <source>
        <dbReference type="ARBA" id="ARBA00023125"/>
    </source>
</evidence>
<feature type="region of interest" description="Disordered" evidence="4">
    <location>
        <begin position="1"/>
        <end position="60"/>
    </location>
</feature>
<sequence>MSPSDHAATERPVSKGARDTADTNNANENGVIPVDSVIRDTGTVNKDNNEEYNEGSTINVSDEILTVGNFVESETQGGHAHSENPKGANDDEDDDNVEDIGKFSIESISNISNIDHISIDHMNAIDNIDNIDGIGNIQIHGQNIINEQQDFPTIEVIKTVQRNRKKRQFSTIEDEEMSRLEFQQWTSGFLADDLEDPNVEVSIDDVEYGFPQTTAAHFTDVVEDQSNVGSGKRRKVDRKNQRKTFKSEKEQTAKLRHSSEGQKDNIEKTAASFYIKHTEEGDDEVEMNSKIGVANSQHNVPSNKDHEIHKIVNETKNSHHQLDDHLVEKEEDNVDPELANIDTNAFVHDAMLDARALVSLNSLDYLRNRNEGKSGFEGEDSRGQEEVDDENLAVEAVNRAVNQAVAAVHAGANARGDEDKSDNSQVDGDVNDLVNDNNNEPDADVIAAAVVAAENSVRKRIQSVGLPSSVSDGDKQLFEIFQKEHNKSVGDGEDVVGATDPNAPLVTRHGIKNNRVLSKLGSKASSSKKSTKKKSKEVKVEESEESVLEKEKIAEAISKAQKLISEQPKGRSFTKEEADAIEVFIKEYEKIHDMTHEKFLQRIWGNERKKDKFWEILHSVLPNRTRSSLYKHVRRTYHIFEKRGVWTADEDLRLAQLAKTCEGKWRLIGEELKRMPEDCRDRWRNYVKCGSKRNVNQWTIQEEFKLKSIVARVLEEERRRLREEGLRNAAAAGAGAGAGAGAVDEKRADGSGPAGGGSAQESRLKQAREAQVSPTINWTTISELMGGTRSRIQCRYKWKKIMKNESVKKLREMGHDTKLWMLYSIKRLSENDPNIEANLDWNALALSVPEAYSFAANCAESGNVSTGGSPTTEPKQEQQKEQQQQQQQDNEPPEPALQETPSPLAWNGVDLATCFQRLRTTVDAKGKGFVETIDLLIAALSAASYVDRLAEAEGDVGDAGDAE</sequence>
<evidence type="ECO:0000259" key="6">
    <source>
        <dbReference type="PROSITE" id="PS51294"/>
    </source>
</evidence>
<dbReference type="PANTHER" id="PTHR46380:SF2">
    <property type="entry name" value="CYCLIN-D-BINDING MYB-LIKE TRANSCRIPTION FACTOR 1"/>
    <property type="match status" value="1"/>
</dbReference>